<evidence type="ECO:0000256" key="2">
    <source>
        <dbReference type="SAM" id="Phobius"/>
    </source>
</evidence>
<dbReference type="Proteomes" id="UP000479000">
    <property type="component" value="Unassembled WGS sequence"/>
</dbReference>
<keyword evidence="4" id="KW-1185">Reference proteome</keyword>
<gene>
    <name evidence="3" type="ORF">NTEN_LOCUS14919</name>
</gene>
<evidence type="ECO:0000256" key="1">
    <source>
        <dbReference type="SAM" id="MobiDB-lite"/>
    </source>
</evidence>
<dbReference type="AlphaFoldDB" id="A0A6H5H150"/>
<keyword evidence="2" id="KW-1133">Transmembrane helix</keyword>
<keyword evidence="2" id="KW-0812">Transmembrane</keyword>
<organism evidence="3 4">
    <name type="scientific">Nesidiocoris tenuis</name>
    <dbReference type="NCBI Taxonomy" id="355587"/>
    <lineage>
        <taxon>Eukaryota</taxon>
        <taxon>Metazoa</taxon>
        <taxon>Ecdysozoa</taxon>
        <taxon>Arthropoda</taxon>
        <taxon>Hexapoda</taxon>
        <taxon>Insecta</taxon>
        <taxon>Pterygota</taxon>
        <taxon>Neoptera</taxon>
        <taxon>Paraneoptera</taxon>
        <taxon>Hemiptera</taxon>
        <taxon>Heteroptera</taxon>
        <taxon>Panheteroptera</taxon>
        <taxon>Cimicomorpha</taxon>
        <taxon>Miridae</taxon>
        <taxon>Dicyphina</taxon>
        <taxon>Nesidiocoris</taxon>
    </lineage>
</organism>
<reference evidence="3 4" key="1">
    <citation type="submission" date="2020-02" db="EMBL/GenBank/DDBJ databases">
        <authorList>
            <person name="Ferguson B K."/>
        </authorList>
    </citation>
    <scope>NUCLEOTIDE SEQUENCE [LARGE SCALE GENOMIC DNA]</scope>
</reference>
<protein>
    <submittedName>
        <fullName evidence="3">Uncharacterized protein</fullName>
    </submittedName>
</protein>
<evidence type="ECO:0000313" key="3">
    <source>
        <dbReference type="EMBL" id="CAB0009840.1"/>
    </source>
</evidence>
<keyword evidence="2" id="KW-0472">Membrane</keyword>
<proteinExistence type="predicted"/>
<feature type="non-terminal residue" evidence="3">
    <location>
        <position position="93"/>
    </location>
</feature>
<evidence type="ECO:0000313" key="4">
    <source>
        <dbReference type="Proteomes" id="UP000479000"/>
    </source>
</evidence>
<feature type="transmembrane region" description="Helical" evidence="2">
    <location>
        <begin position="66"/>
        <end position="84"/>
    </location>
</feature>
<dbReference type="EMBL" id="CADCXU010022363">
    <property type="protein sequence ID" value="CAB0009840.1"/>
    <property type="molecule type" value="Genomic_DNA"/>
</dbReference>
<sequence>MDMRLGDVEALSVICAPLARGTGTVKPVQVEPPGYKRVPREGNLGIPTDSTRVSAPVPFAMSGRTFALICVVVSVCVSLSRAHIKQHRLFKTT</sequence>
<feature type="region of interest" description="Disordered" evidence="1">
    <location>
        <begin position="24"/>
        <end position="47"/>
    </location>
</feature>
<accession>A0A6H5H150</accession>
<name>A0A6H5H150_9HEMI</name>